<evidence type="ECO:0000313" key="3">
    <source>
        <dbReference type="Proteomes" id="UP000051673"/>
    </source>
</evidence>
<dbReference type="AlphaFoldDB" id="A0A0R2JLH2"/>
<dbReference type="InterPro" id="IPR024975">
    <property type="entry name" value="NOV_C"/>
</dbReference>
<reference evidence="2 3" key="1">
    <citation type="journal article" date="2015" name="Genome Announc.">
        <title>Expanding the biotechnology potential of lactobacilli through comparative genomics of 213 strains and associated genera.</title>
        <authorList>
            <person name="Sun Z."/>
            <person name="Harris H.M."/>
            <person name="McCann A."/>
            <person name="Guo C."/>
            <person name="Argimon S."/>
            <person name="Zhang W."/>
            <person name="Yang X."/>
            <person name="Jeffery I.B."/>
            <person name="Cooney J.C."/>
            <person name="Kagawa T.F."/>
            <person name="Liu W."/>
            <person name="Song Y."/>
            <person name="Salvetti E."/>
            <person name="Wrobel A."/>
            <person name="Rasinkangas P."/>
            <person name="Parkhill J."/>
            <person name="Rea M.C."/>
            <person name="O'Sullivan O."/>
            <person name="Ritari J."/>
            <person name="Douillard F.P."/>
            <person name="Paul Ross R."/>
            <person name="Yang R."/>
            <person name="Briner A.E."/>
            <person name="Felis G.E."/>
            <person name="de Vos W.M."/>
            <person name="Barrangou R."/>
            <person name="Klaenhammer T.R."/>
            <person name="Caufield P.W."/>
            <person name="Cui Y."/>
            <person name="Zhang H."/>
            <person name="O'Toole P.W."/>
        </authorList>
    </citation>
    <scope>NUCLEOTIDE SEQUENCE [LARGE SCALE GENOMIC DNA]</scope>
    <source>
        <strain evidence="2 3">DSM 20014</strain>
    </source>
</reference>
<gene>
    <name evidence="2" type="ORF">IV67_GL001232</name>
</gene>
<organism evidence="2 3">
    <name type="scientific">Weissella minor</name>
    <dbReference type="NCBI Taxonomy" id="1620"/>
    <lineage>
        <taxon>Bacteria</taxon>
        <taxon>Bacillati</taxon>
        <taxon>Bacillota</taxon>
        <taxon>Bacilli</taxon>
        <taxon>Lactobacillales</taxon>
        <taxon>Lactobacillaceae</taxon>
        <taxon>Weissella</taxon>
    </lineage>
</organism>
<sequence>MPGDVVYHYVNQKFVARSMVIAPAMSHKKPEGLDGERGLWNEDGWQVRLDMHEFTDPIQRKEIWSSMKPYRPNKYSAFKDNGNGNQGYLFPCPEDWARIIEESLVEENDEIEKQLTLVDADEPIETITERYGISEEKRVEIAKRKEEVGEAAEKAVMNYFREILPEEYHTEIKQVSKGSGKNAGHGVGYDIQAVEIDDQGITSPILVEVKGTSKNSSTMFMTSKELESAVIFKEQYRIARVTNVGQDNEKIHIISGFDGYDSIDDLLKGKFQSYRSTAYQINLKDEDA</sequence>
<evidence type="ECO:0000313" key="2">
    <source>
        <dbReference type="EMBL" id="KRN76181.1"/>
    </source>
</evidence>
<feature type="domain" description="Protein NO VEIN C-terminal" evidence="1">
    <location>
        <begin position="152"/>
        <end position="254"/>
    </location>
</feature>
<dbReference type="Proteomes" id="UP000051673">
    <property type="component" value="Unassembled WGS sequence"/>
</dbReference>
<dbReference type="Pfam" id="PF13020">
    <property type="entry name" value="NOV_C"/>
    <property type="match status" value="1"/>
</dbReference>
<proteinExistence type="predicted"/>
<accession>A0A0R2JLH2</accession>
<comment type="caution">
    <text evidence="2">The sequence shown here is derived from an EMBL/GenBank/DDBJ whole genome shotgun (WGS) entry which is preliminary data.</text>
</comment>
<dbReference type="STRING" id="1620.IV67_GL001232"/>
<dbReference type="PATRIC" id="fig|1620.3.peg.1246"/>
<name>A0A0R2JLH2_9LACO</name>
<dbReference type="EMBL" id="JQCD01000031">
    <property type="protein sequence ID" value="KRN76181.1"/>
    <property type="molecule type" value="Genomic_DNA"/>
</dbReference>
<evidence type="ECO:0000259" key="1">
    <source>
        <dbReference type="Pfam" id="PF13020"/>
    </source>
</evidence>
<keyword evidence="3" id="KW-1185">Reference proteome</keyword>
<protein>
    <recommendedName>
        <fullName evidence="1">Protein NO VEIN C-terminal domain-containing protein</fullName>
    </recommendedName>
</protein>